<dbReference type="SUPFAM" id="SSF57716">
    <property type="entry name" value="Glucocorticoid receptor-like (DNA-binding domain)"/>
    <property type="match status" value="1"/>
</dbReference>
<dbReference type="GO" id="GO:0006355">
    <property type="term" value="P:regulation of DNA-templated transcription"/>
    <property type="evidence" value="ECO:0007669"/>
    <property type="project" value="InterPro"/>
</dbReference>
<sequence>MSSSRLPSSTAGGSLSERDRAVATKATGNAEPQSVGNTDVKYDLVDPPTPRGAIFHITDPLSSLPLSLPSSLSSAHNDTDAAIGVRLVEAAHYFARSGGAEVHASEMLYLMQRRIHVSRLRELLELSALAREFLVDDEPSAGSHSRPEHDDHVVRVRQEVNTTPPWCFATTSGFTDHHYSQASSSGVYPSTSGLPVEPRHGEFEQSRAPGMTPEFRNGLGTSACAFHLGSALPVGPVPSQMLVTTAPPFFQSPLPPAPPLGSAWYRALSPATPKNKRRHHAPGKLTRKPGRCTNPGCDVTESTEWRTHPQTKAPLCNSCGQKIRAAFKKSSK</sequence>
<protein>
    <recommendedName>
        <fullName evidence="4">GATA-type domain-containing protein</fullName>
    </recommendedName>
</protein>
<name>A0AAW0BTI5_9AGAR</name>
<feature type="region of interest" description="Disordered" evidence="1">
    <location>
        <begin position="271"/>
        <end position="293"/>
    </location>
</feature>
<feature type="compositionally biased region" description="Polar residues" evidence="1">
    <location>
        <begin position="26"/>
        <end position="37"/>
    </location>
</feature>
<dbReference type="AlphaFoldDB" id="A0AAW0BTI5"/>
<dbReference type="InterPro" id="IPR013088">
    <property type="entry name" value="Znf_NHR/GATA"/>
</dbReference>
<organism evidence="2 3">
    <name type="scientific">Favolaschia claudopus</name>
    <dbReference type="NCBI Taxonomy" id="2862362"/>
    <lineage>
        <taxon>Eukaryota</taxon>
        <taxon>Fungi</taxon>
        <taxon>Dikarya</taxon>
        <taxon>Basidiomycota</taxon>
        <taxon>Agaricomycotina</taxon>
        <taxon>Agaricomycetes</taxon>
        <taxon>Agaricomycetidae</taxon>
        <taxon>Agaricales</taxon>
        <taxon>Marasmiineae</taxon>
        <taxon>Mycenaceae</taxon>
        <taxon>Favolaschia</taxon>
    </lineage>
</organism>
<dbReference type="GO" id="GO:0008270">
    <property type="term" value="F:zinc ion binding"/>
    <property type="evidence" value="ECO:0007669"/>
    <property type="project" value="InterPro"/>
</dbReference>
<proteinExistence type="predicted"/>
<evidence type="ECO:0000313" key="3">
    <source>
        <dbReference type="Proteomes" id="UP001362999"/>
    </source>
</evidence>
<dbReference type="Proteomes" id="UP001362999">
    <property type="component" value="Unassembled WGS sequence"/>
</dbReference>
<feature type="compositionally biased region" description="Polar residues" evidence="1">
    <location>
        <begin position="1"/>
        <end position="13"/>
    </location>
</feature>
<accession>A0AAW0BTI5</accession>
<dbReference type="Gene3D" id="3.30.50.10">
    <property type="entry name" value="Erythroid Transcription Factor GATA-1, subunit A"/>
    <property type="match status" value="1"/>
</dbReference>
<keyword evidence="3" id="KW-1185">Reference proteome</keyword>
<feature type="compositionally biased region" description="Basic residues" evidence="1">
    <location>
        <begin position="274"/>
        <end position="290"/>
    </location>
</feature>
<feature type="region of interest" description="Disordered" evidence="1">
    <location>
        <begin position="185"/>
        <end position="206"/>
    </location>
</feature>
<evidence type="ECO:0008006" key="4">
    <source>
        <dbReference type="Google" id="ProtNLM"/>
    </source>
</evidence>
<comment type="caution">
    <text evidence="2">The sequence shown here is derived from an EMBL/GenBank/DDBJ whole genome shotgun (WGS) entry which is preliminary data.</text>
</comment>
<evidence type="ECO:0000313" key="2">
    <source>
        <dbReference type="EMBL" id="KAK7030135.1"/>
    </source>
</evidence>
<evidence type="ECO:0000256" key="1">
    <source>
        <dbReference type="SAM" id="MobiDB-lite"/>
    </source>
</evidence>
<dbReference type="EMBL" id="JAWWNJ010000026">
    <property type="protein sequence ID" value="KAK7030135.1"/>
    <property type="molecule type" value="Genomic_DNA"/>
</dbReference>
<gene>
    <name evidence="2" type="ORF">R3P38DRAFT_3266929</name>
</gene>
<reference evidence="2 3" key="1">
    <citation type="journal article" date="2024" name="J Genomics">
        <title>Draft genome sequencing and assembly of Favolaschia claudopus CIRM-BRFM 2984 isolated from oak limbs.</title>
        <authorList>
            <person name="Navarro D."/>
            <person name="Drula E."/>
            <person name="Chaduli D."/>
            <person name="Cazenave R."/>
            <person name="Ahrendt S."/>
            <person name="Wang J."/>
            <person name="Lipzen A."/>
            <person name="Daum C."/>
            <person name="Barry K."/>
            <person name="Grigoriev I.V."/>
            <person name="Favel A."/>
            <person name="Rosso M.N."/>
            <person name="Martin F."/>
        </authorList>
    </citation>
    <scope>NUCLEOTIDE SEQUENCE [LARGE SCALE GENOMIC DNA]</scope>
    <source>
        <strain evidence="2 3">CIRM-BRFM 2984</strain>
    </source>
</reference>
<feature type="region of interest" description="Disordered" evidence="1">
    <location>
        <begin position="1"/>
        <end position="41"/>
    </location>
</feature>